<reference evidence="8 9" key="1">
    <citation type="submission" date="2020-08" db="EMBL/GenBank/DDBJ databases">
        <title>Genomic Encyclopedia of Type Strains, Phase III (KMG-III): the genomes of soil and plant-associated and newly described type strains.</title>
        <authorList>
            <person name="Whitman W."/>
        </authorList>
    </citation>
    <scope>NUCLEOTIDE SEQUENCE [LARGE SCALE GENOMIC DNA]</scope>
    <source>
        <strain evidence="8 9">CECT 8654</strain>
    </source>
</reference>
<dbReference type="Gene3D" id="3.90.1720.10">
    <property type="entry name" value="endopeptidase domain like (from Nostoc punctiforme)"/>
    <property type="match status" value="1"/>
</dbReference>
<gene>
    <name evidence="8" type="ORF">FHR99_002514</name>
</gene>
<name>A0A7W4W6I3_9GAMM</name>
<evidence type="ECO:0000256" key="5">
    <source>
        <dbReference type="ARBA" id="ARBA00022807"/>
    </source>
</evidence>
<organism evidence="8 9">
    <name type="scientific">Litorivivens lipolytica</name>
    <dbReference type="NCBI Taxonomy" id="1524264"/>
    <lineage>
        <taxon>Bacteria</taxon>
        <taxon>Pseudomonadati</taxon>
        <taxon>Pseudomonadota</taxon>
        <taxon>Gammaproteobacteria</taxon>
        <taxon>Litorivivens</taxon>
    </lineage>
</organism>
<dbReference type="GO" id="GO:0008234">
    <property type="term" value="F:cysteine-type peptidase activity"/>
    <property type="evidence" value="ECO:0007669"/>
    <property type="project" value="UniProtKB-KW"/>
</dbReference>
<comment type="similarity">
    <text evidence="1">Belongs to the peptidase C40 family.</text>
</comment>
<proteinExistence type="inferred from homology"/>
<evidence type="ECO:0000313" key="8">
    <source>
        <dbReference type="EMBL" id="MBB3048240.1"/>
    </source>
</evidence>
<feature type="domain" description="NlpC/P60" evidence="7">
    <location>
        <begin position="40"/>
        <end position="160"/>
    </location>
</feature>
<feature type="signal peptide" evidence="6">
    <location>
        <begin position="1"/>
        <end position="28"/>
    </location>
</feature>
<protein>
    <submittedName>
        <fullName evidence="8">Cell wall-associated NlpC family hydrolase</fullName>
    </submittedName>
</protein>
<dbReference type="EMBL" id="JACHWY010000003">
    <property type="protein sequence ID" value="MBB3048240.1"/>
    <property type="molecule type" value="Genomic_DNA"/>
</dbReference>
<dbReference type="PANTHER" id="PTHR47360:SF1">
    <property type="entry name" value="ENDOPEPTIDASE NLPC-RELATED"/>
    <property type="match status" value="1"/>
</dbReference>
<dbReference type="PROSITE" id="PS51935">
    <property type="entry name" value="NLPC_P60"/>
    <property type="match status" value="1"/>
</dbReference>
<feature type="chain" id="PRO_5031283795" evidence="6">
    <location>
        <begin position="29"/>
        <end position="160"/>
    </location>
</feature>
<evidence type="ECO:0000256" key="2">
    <source>
        <dbReference type="ARBA" id="ARBA00022670"/>
    </source>
</evidence>
<dbReference type="PROSITE" id="PS51257">
    <property type="entry name" value="PROKAR_LIPOPROTEIN"/>
    <property type="match status" value="1"/>
</dbReference>
<dbReference type="PANTHER" id="PTHR47360">
    <property type="entry name" value="MUREIN DD-ENDOPEPTIDASE MEPS/MUREIN LD-CARBOXYPEPTIDASE"/>
    <property type="match status" value="1"/>
</dbReference>
<accession>A0A7W4W6I3</accession>
<dbReference type="AlphaFoldDB" id="A0A7W4W6I3"/>
<sequence>MTLWPLRSTLFVLVLLLAACGSTPPQVAYEREPVGPSDVSEVELALYQQHREWRGTEYLHGGLSKAGVDCSGFVYLTYRDRLGVTLPRTTQFQSRVGQQISVAQLQPGDLVFFKTGGKTRHVGIYVADNRFLHASKSRGVILSDLANPYWREVFWHARRI</sequence>
<evidence type="ECO:0000256" key="4">
    <source>
        <dbReference type="ARBA" id="ARBA00022801"/>
    </source>
</evidence>
<dbReference type="InterPro" id="IPR052062">
    <property type="entry name" value="Murein_DD/LD_carboxypeptidase"/>
</dbReference>
<dbReference type="InterPro" id="IPR000064">
    <property type="entry name" value="NLP_P60_dom"/>
</dbReference>
<evidence type="ECO:0000259" key="7">
    <source>
        <dbReference type="PROSITE" id="PS51935"/>
    </source>
</evidence>
<keyword evidence="2" id="KW-0645">Protease</keyword>
<dbReference type="InterPro" id="IPR038765">
    <property type="entry name" value="Papain-like_cys_pep_sf"/>
</dbReference>
<dbReference type="Proteomes" id="UP000537130">
    <property type="component" value="Unassembled WGS sequence"/>
</dbReference>
<evidence type="ECO:0000256" key="3">
    <source>
        <dbReference type="ARBA" id="ARBA00022729"/>
    </source>
</evidence>
<dbReference type="Pfam" id="PF00877">
    <property type="entry name" value="NLPC_P60"/>
    <property type="match status" value="1"/>
</dbReference>
<keyword evidence="4 8" id="KW-0378">Hydrolase</keyword>
<evidence type="ECO:0000256" key="1">
    <source>
        <dbReference type="ARBA" id="ARBA00007074"/>
    </source>
</evidence>
<comment type="caution">
    <text evidence="8">The sequence shown here is derived from an EMBL/GenBank/DDBJ whole genome shotgun (WGS) entry which is preliminary data.</text>
</comment>
<dbReference type="SUPFAM" id="SSF54001">
    <property type="entry name" value="Cysteine proteinases"/>
    <property type="match status" value="1"/>
</dbReference>
<keyword evidence="3 6" id="KW-0732">Signal</keyword>
<evidence type="ECO:0000256" key="6">
    <source>
        <dbReference type="SAM" id="SignalP"/>
    </source>
</evidence>
<dbReference type="GO" id="GO:0006508">
    <property type="term" value="P:proteolysis"/>
    <property type="evidence" value="ECO:0007669"/>
    <property type="project" value="UniProtKB-KW"/>
</dbReference>
<keyword evidence="5" id="KW-0788">Thiol protease</keyword>
<keyword evidence="9" id="KW-1185">Reference proteome</keyword>
<dbReference type="RefSeq" id="WP_343067564.1">
    <property type="nucleotide sequence ID" value="NZ_JACHWY010000003.1"/>
</dbReference>
<evidence type="ECO:0000313" key="9">
    <source>
        <dbReference type="Proteomes" id="UP000537130"/>
    </source>
</evidence>